<organism evidence="2 3">
    <name type="scientific">Dactylosporangium darangshiense</name>
    <dbReference type="NCBI Taxonomy" id="579108"/>
    <lineage>
        <taxon>Bacteria</taxon>
        <taxon>Bacillati</taxon>
        <taxon>Actinomycetota</taxon>
        <taxon>Actinomycetes</taxon>
        <taxon>Micromonosporales</taxon>
        <taxon>Micromonosporaceae</taxon>
        <taxon>Dactylosporangium</taxon>
    </lineage>
</organism>
<dbReference type="Proteomes" id="UP001500620">
    <property type="component" value="Unassembled WGS sequence"/>
</dbReference>
<evidence type="ECO:0000256" key="1">
    <source>
        <dbReference type="SAM" id="SignalP"/>
    </source>
</evidence>
<evidence type="ECO:0000313" key="3">
    <source>
        <dbReference type="Proteomes" id="UP001500620"/>
    </source>
</evidence>
<name>A0ABP8DQ62_9ACTN</name>
<reference evidence="3" key="1">
    <citation type="journal article" date="2019" name="Int. J. Syst. Evol. Microbiol.">
        <title>The Global Catalogue of Microorganisms (GCM) 10K type strain sequencing project: providing services to taxonomists for standard genome sequencing and annotation.</title>
        <authorList>
            <consortium name="The Broad Institute Genomics Platform"/>
            <consortium name="The Broad Institute Genome Sequencing Center for Infectious Disease"/>
            <person name="Wu L."/>
            <person name="Ma J."/>
        </authorList>
    </citation>
    <scope>NUCLEOTIDE SEQUENCE [LARGE SCALE GENOMIC DNA]</scope>
    <source>
        <strain evidence="3">JCM 17441</strain>
    </source>
</reference>
<keyword evidence="3" id="KW-1185">Reference proteome</keyword>
<evidence type="ECO:0000313" key="2">
    <source>
        <dbReference type="EMBL" id="GAA4261639.1"/>
    </source>
</evidence>
<feature type="chain" id="PRO_5046965681" evidence="1">
    <location>
        <begin position="29"/>
        <end position="114"/>
    </location>
</feature>
<protein>
    <submittedName>
        <fullName evidence="2">Uncharacterized protein</fullName>
    </submittedName>
</protein>
<feature type="signal peptide" evidence="1">
    <location>
        <begin position="1"/>
        <end position="28"/>
    </location>
</feature>
<accession>A0ABP8DQ62</accession>
<dbReference type="EMBL" id="BAABAT010000046">
    <property type="protein sequence ID" value="GAA4261639.1"/>
    <property type="molecule type" value="Genomic_DNA"/>
</dbReference>
<keyword evidence="1" id="KW-0732">Signal</keyword>
<gene>
    <name evidence="2" type="ORF">GCM10022255_095020</name>
</gene>
<comment type="caution">
    <text evidence="2">The sequence shown here is derived from an EMBL/GenBank/DDBJ whole genome shotgun (WGS) entry which is preliminary data.</text>
</comment>
<sequence length="114" mass="12139">MLKRAITAMTVAGVLTGAALAVPAPALADVDPCGPTVSYDPWTVSANGTKARKWYWSYYNCGSGSVRRLVDIDGGSDSPCYTIAGRGYSPTLIKVEVVYRDGTVVNHYVTTKTC</sequence>
<proteinExistence type="predicted"/>
<dbReference type="RefSeq" id="WP_345138525.1">
    <property type="nucleotide sequence ID" value="NZ_BAABAT010000046.1"/>
</dbReference>